<sequence>MKKRDSTFPVPGPEKGSFESWIDPRCRYGFVDFLPFNKSHSDDHGQFQLKGFTHMYYPQKFEWNRAFDGIFFIRDMYPCNSGEQQ</sequence>
<evidence type="ECO:0000313" key="1">
    <source>
        <dbReference type="EMBL" id="GAA4320801.1"/>
    </source>
</evidence>
<dbReference type="EMBL" id="BAABFN010000022">
    <property type="protein sequence ID" value="GAA4320801.1"/>
    <property type="molecule type" value="Genomic_DNA"/>
</dbReference>
<dbReference type="Gene3D" id="3.40.1660.10">
    <property type="entry name" value="EreA-like (biosynthetic domain)"/>
    <property type="match status" value="1"/>
</dbReference>
<evidence type="ECO:0000313" key="2">
    <source>
        <dbReference type="Proteomes" id="UP001501207"/>
    </source>
</evidence>
<name>A0ABP8GBH4_9BACT</name>
<gene>
    <name evidence="1" type="ORF">GCM10023143_35240</name>
</gene>
<comment type="caution">
    <text evidence="1">The sequence shown here is derived from an EMBL/GenBank/DDBJ whole genome shotgun (WGS) entry which is preliminary data.</text>
</comment>
<accession>A0ABP8GBH4</accession>
<organism evidence="1 2">
    <name type="scientific">Compostibacter hankyongensis</name>
    <dbReference type="NCBI Taxonomy" id="1007089"/>
    <lineage>
        <taxon>Bacteria</taxon>
        <taxon>Pseudomonadati</taxon>
        <taxon>Bacteroidota</taxon>
        <taxon>Chitinophagia</taxon>
        <taxon>Chitinophagales</taxon>
        <taxon>Chitinophagaceae</taxon>
        <taxon>Compostibacter</taxon>
    </lineage>
</organism>
<keyword evidence="2" id="KW-1185">Reference proteome</keyword>
<reference evidence="2" key="1">
    <citation type="journal article" date="2019" name="Int. J. Syst. Evol. Microbiol.">
        <title>The Global Catalogue of Microorganisms (GCM) 10K type strain sequencing project: providing services to taxonomists for standard genome sequencing and annotation.</title>
        <authorList>
            <consortium name="The Broad Institute Genomics Platform"/>
            <consortium name="The Broad Institute Genome Sequencing Center for Infectious Disease"/>
            <person name="Wu L."/>
            <person name="Ma J."/>
        </authorList>
    </citation>
    <scope>NUCLEOTIDE SEQUENCE [LARGE SCALE GENOMIC DNA]</scope>
    <source>
        <strain evidence="2">JCM 17664</strain>
    </source>
</reference>
<protein>
    <submittedName>
        <fullName evidence="1">Uncharacterized protein</fullName>
    </submittedName>
</protein>
<proteinExistence type="predicted"/>
<dbReference type="Proteomes" id="UP001501207">
    <property type="component" value="Unassembled WGS sequence"/>
</dbReference>